<keyword evidence="2" id="KW-0535">Nitrogen fixation</keyword>
<gene>
    <name evidence="5" type="ORF">ABVT11_19190</name>
</gene>
<dbReference type="CDD" id="cd00853">
    <property type="entry name" value="NifX"/>
    <property type="match status" value="1"/>
</dbReference>
<accession>A0ABV2CVP6</accession>
<evidence type="ECO:0000256" key="1">
    <source>
        <dbReference type="ARBA" id="ARBA00010285"/>
    </source>
</evidence>
<dbReference type="InterPro" id="IPR034169">
    <property type="entry name" value="NifX-like"/>
</dbReference>
<name>A0ABV2CVP6_9RHOO</name>
<protein>
    <submittedName>
        <fullName evidence="5">Dinitrogenase iron-molybdenum cofactor biosynthesis protein</fullName>
    </submittedName>
</protein>
<evidence type="ECO:0000259" key="4">
    <source>
        <dbReference type="Pfam" id="PF16844"/>
    </source>
</evidence>
<sequence length="237" mass="25202">MNTSITREAALRIGLAALELKVSPRELTLALAEKFELPITETKLATCSVEILREAMDGDGGICQADPANLKQAVRLLWGQGVSGSELPAREAYAEGDLPGSIRVACASNSGELLDGHFGSCERFLIYQVSSSEARLIDLRPTLEADQAEDKNVARTALIADCDVLCVQSIGGPAAAKVIRANVHPVKVAVSAPARDSVRRLQASLTNPPPWLARVMGITPPSLEHISAALELEEEDA</sequence>
<reference evidence="5 6" key="1">
    <citation type="submission" date="2024-07" db="EMBL/GenBank/DDBJ databases">
        <title>Uliginosibacterium paludis KCTC:42655.</title>
        <authorList>
            <person name="Kim M.K."/>
        </authorList>
    </citation>
    <scope>NUCLEOTIDE SEQUENCE [LARGE SCALE GENOMIC DNA]</scope>
    <source>
        <strain evidence="5 6">KCTC 42655</strain>
    </source>
</reference>
<dbReference type="PANTHER" id="PTHR33937">
    <property type="entry name" value="IRON-MOLYBDENUM PROTEIN-RELATED-RELATED"/>
    <property type="match status" value="1"/>
</dbReference>
<dbReference type="Pfam" id="PF02579">
    <property type="entry name" value="Nitro_FeMo-Co"/>
    <property type="match status" value="1"/>
</dbReference>
<dbReference type="Pfam" id="PF16844">
    <property type="entry name" value="DIMCO_N"/>
    <property type="match status" value="1"/>
</dbReference>
<dbReference type="InterPro" id="IPR031763">
    <property type="entry name" value="NafY_N"/>
</dbReference>
<evidence type="ECO:0000313" key="5">
    <source>
        <dbReference type="EMBL" id="MET1491973.1"/>
    </source>
</evidence>
<evidence type="ECO:0000256" key="2">
    <source>
        <dbReference type="ARBA" id="ARBA00023231"/>
    </source>
</evidence>
<dbReference type="Proteomes" id="UP001548590">
    <property type="component" value="Unassembled WGS sequence"/>
</dbReference>
<organism evidence="5 6">
    <name type="scientific">Uliginosibacterium paludis</name>
    <dbReference type="NCBI Taxonomy" id="1615952"/>
    <lineage>
        <taxon>Bacteria</taxon>
        <taxon>Pseudomonadati</taxon>
        <taxon>Pseudomonadota</taxon>
        <taxon>Betaproteobacteria</taxon>
        <taxon>Rhodocyclales</taxon>
        <taxon>Zoogloeaceae</taxon>
        <taxon>Uliginosibacterium</taxon>
    </lineage>
</organism>
<comment type="similarity">
    <text evidence="1">Belongs to the NifX/NifY family.</text>
</comment>
<comment type="caution">
    <text evidence="5">The sequence shown here is derived from an EMBL/GenBank/DDBJ whole genome shotgun (WGS) entry which is preliminary data.</text>
</comment>
<dbReference type="Gene3D" id="3.30.420.130">
    <property type="entry name" value="Dinitrogenase iron-molybdenum cofactor biosynthesis domain"/>
    <property type="match status" value="1"/>
</dbReference>
<dbReference type="InterPro" id="IPR038127">
    <property type="entry name" value="NafY_N_sf"/>
</dbReference>
<dbReference type="PANTHER" id="PTHR33937:SF1">
    <property type="entry name" value="IRON-MOLIBDENUM COFACTOR PROCESSING PROTEIN"/>
    <property type="match status" value="1"/>
</dbReference>
<proteinExistence type="inferred from homology"/>
<dbReference type="InterPro" id="IPR051840">
    <property type="entry name" value="NifX/NifY_domain"/>
</dbReference>
<dbReference type="SUPFAM" id="SSF53146">
    <property type="entry name" value="Nitrogenase accessory factor-like"/>
    <property type="match status" value="1"/>
</dbReference>
<feature type="domain" description="Dinitrogenase iron-molybdenum cofactor N-terminal" evidence="4">
    <location>
        <begin position="5"/>
        <end position="88"/>
    </location>
</feature>
<dbReference type="InterPro" id="IPR003731">
    <property type="entry name" value="Di-Nase_FeMo-co_biosynth"/>
</dbReference>
<evidence type="ECO:0000259" key="3">
    <source>
        <dbReference type="Pfam" id="PF02579"/>
    </source>
</evidence>
<dbReference type="Gene3D" id="1.10.150.590">
    <property type="entry name" value="Dinitrogenase iron-molybdenum cofactor, N-terminal"/>
    <property type="match status" value="1"/>
</dbReference>
<dbReference type="RefSeq" id="WP_345930217.1">
    <property type="nucleotide sequence ID" value="NZ_JBDIVF010000015.1"/>
</dbReference>
<dbReference type="EMBL" id="JBEWLZ010000018">
    <property type="protein sequence ID" value="MET1491973.1"/>
    <property type="molecule type" value="Genomic_DNA"/>
</dbReference>
<dbReference type="InterPro" id="IPR036105">
    <property type="entry name" value="DiNase_FeMo-co_biosyn_sf"/>
</dbReference>
<feature type="domain" description="Dinitrogenase iron-molybdenum cofactor biosynthesis" evidence="3">
    <location>
        <begin position="111"/>
        <end position="202"/>
    </location>
</feature>
<evidence type="ECO:0000313" key="6">
    <source>
        <dbReference type="Proteomes" id="UP001548590"/>
    </source>
</evidence>
<keyword evidence="6" id="KW-1185">Reference proteome</keyword>